<keyword evidence="2" id="KW-0472">Membrane</keyword>
<keyword evidence="4" id="KW-1185">Reference proteome</keyword>
<evidence type="ECO:0000256" key="1">
    <source>
        <dbReference type="SAM" id="MobiDB-lite"/>
    </source>
</evidence>
<name>A0ABP0J655_9DINO</name>
<evidence type="ECO:0000313" key="3">
    <source>
        <dbReference type="EMBL" id="CAK9009850.1"/>
    </source>
</evidence>
<gene>
    <name evidence="3" type="ORF">CCMP2556_LOCUS9838</name>
</gene>
<accession>A0ABP0J655</accession>
<evidence type="ECO:0000256" key="2">
    <source>
        <dbReference type="SAM" id="Phobius"/>
    </source>
</evidence>
<keyword evidence="2" id="KW-0812">Transmembrane</keyword>
<sequence>MLLRRASAALQRVPHQRLLSTQVVAPGNAGPPTASPGLSELSERAGFVPRPPEPEKDPSPGFRGGKALFIFFLCNAIPFSALMYYLREQREKRTELAMLTLPRAPEEVAAEVLRVIRTSAVCFLLQDSQVASHALRVDPHLPEATAYVPPTGPLPLVPQMERNFLTDLLESPQVLGLGFLHFALQRTSPEAQAILQGRRTRRDANTTEAARDEG</sequence>
<evidence type="ECO:0000313" key="4">
    <source>
        <dbReference type="Proteomes" id="UP001642484"/>
    </source>
</evidence>
<protein>
    <submittedName>
        <fullName evidence="3">Uncharacterized protein</fullName>
    </submittedName>
</protein>
<dbReference type="Proteomes" id="UP001642484">
    <property type="component" value="Unassembled WGS sequence"/>
</dbReference>
<organism evidence="3 4">
    <name type="scientific">Durusdinium trenchii</name>
    <dbReference type="NCBI Taxonomy" id="1381693"/>
    <lineage>
        <taxon>Eukaryota</taxon>
        <taxon>Sar</taxon>
        <taxon>Alveolata</taxon>
        <taxon>Dinophyceae</taxon>
        <taxon>Suessiales</taxon>
        <taxon>Symbiodiniaceae</taxon>
        <taxon>Durusdinium</taxon>
    </lineage>
</organism>
<feature type="region of interest" description="Disordered" evidence="1">
    <location>
        <begin position="22"/>
        <end position="59"/>
    </location>
</feature>
<reference evidence="3 4" key="1">
    <citation type="submission" date="2024-02" db="EMBL/GenBank/DDBJ databases">
        <authorList>
            <person name="Chen Y."/>
            <person name="Shah S."/>
            <person name="Dougan E. K."/>
            <person name="Thang M."/>
            <person name="Chan C."/>
        </authorList>
    </citation>
    <scope>NUCLEOTIDE SEQUENCE [LARGE SCALE GENOMIC DNA]</scope>
</reference>
<keyword evidence="2" id="KW-1133">Transmembrane helix</keyword>
<comment type="caution">
    <text evidence="3">The sequence shown here is derived from an EMBL/GenBank/DDBJ whole genome shotgun (WGS) entry which is preliminary data.</text>
</comment>
<dbReference type="EMBL" id="CAXAMN010004547">
    <property type="protein sequence ID" value="CAK9009850.1"/>
    <property type="molecule type" value="Genomic_DNA"/>
</dbReference>
<feature type="transmembrane region" description="Helical" evidence="2">
    <location>
        <begin position="67"/>
        <end position="86"/>
    </location>
</feature>
<proteinExistence type="predicted"/>